<organism evidence="7 8">
    <name type="scientific">Bradyrhizobium septentrionale</name>
    <dbReference type="NCBI Taxonomy" id="1404411"/>
    <lineage>
        <taxon>Bacteria</taxon>
        <taxon>Pseudomonadati</taxon>
        <taxon>Pseudomonadota</taxon>
        <taxon>Alphaproteobacteria</taxon>
        <taxon>Hyphomicrobiales</taxon>
        <taxon>Nitrobacteraceae</taxon>
        <taxon>Bradyrhizobium</taxon>
    </lineage>
</organism>
<evidence type="ECO:0000313" key="7">
    <source>
        <dbReference type="EMBL" id="WXC77366.1"/>
    </source>
</evidence>
<evidence type="ECO:0000256" key="2">
    <source>
        <dbReference type="ARBA" id="ARBA00022692"/>
    </source>
</evidence>
<evidence type="ECO:0000256" key="3">
    <source>
        <dbReference type="ARBA" id="ARBA00022989"/>
    </source>
</evidence>
<evidence type="ECO:0000313" key="8">
    <source>
        <dbReference type="Proteomes" id="UP001432046"/>
    </source>
</evidence>
<dbReference type="Proteomes" id="UP001432046">
    <property type="component" value="Chromosome"/>
</dbReference>
<dbReference type="InterPro" id="IPR007016">
    <property type="entry name" value="O-antigen_ligase-rel_domated"/>
</dbReference>
<evidence type="ECO:0000256" key="4">
    <source>
        <dbReference type="ARBA" id="ARBA00023136"/>
    </source>
</evidence>
<name>A0ABZ2NS97_9BRAD</name>
<feature type="transmembrane region" description="Helical" evidence="5">
    <location>
        <begin position="100"/>
        <end position="120"/>
    </location>
</feature>
<reference evidence="7" key="1">
    <citation type="journal article" date="2021" name="Int. J. Syst. Evol. Microbiol.">
        <title>Bradyrhizobium septentrionale sp. nov. (sv. septentrionale) and Bradyrhizobium quebecense sp. nov. (sv. septentrionale) associated with legumes native to Canada possess rearranged symbiosis genes and numerous insertion sequences.</title>
        <authorList>
            <person name="Bromfield E.S.P."/>
            <person name="Cloutier S."/>
        </authorList>
    </citation>
    <scope>NUCLEOTIDE SEQUENCE</scope>
    <source>
        <strain evidence="7">5S5</strain>
    </source>
</reference>
<feature type="transmembrane region" description="Helical" evidence="5">
    <location>
        <begin position="166"/>
        <end position="187"/>
    </location>
</feature>
<dbReference type="PANTHER" id="PTHR37422">
    <property type="entry name" value="TEICHURONIC ACID BIOSYNTHESIS PROTEIN TUAE"/>
    <property type="match status" value="1"/>
</dbReference>
<keyword evidence="8" id="KW-1185">Reference proteome</keyword>
<evidence type="ECO:0000259" key="6">
    <source>
        <dbReference type="Pfam" id="PF04932"/>
    </source>
</evidence>
<evidence type="ECO:0000256" key="1">
    <source>
        <dbReference type="ARBA" id="ARBA00004141"/>
    </source>
</evidence>
<dbReference type="Pfam" id="PF04932">
    <property type="entry name" value="Wzy_C"/>
    <property type="match status" value="1"/>
</dbReference>
<comment type="subcellular location">
    <subcellularLocation>
        <location evidence="1">Membrane</location>
        <topology evidence="1">Multi-pass membrane protein</topology>
    </subcellularLocation>
</comment>
<dbReference type="EMBL" id="CP147711">
    <property type="protein sequence ID" value="WXC77366.1"/>
    <property type="molecule type" value="Genomic_DNA"/>
</dbReference>
<dbReference type="GO" id="GO:0016874">
    <property type="term" value="F:ligase activity"/>
    <property type="evidence" value="ECO:0007669"/>
    <property type="project" value="UniProtKB-KW"/>
</dbReference>
<dbReference type="InterPro" id="IPR051533">
    <property type="entry name" value="WaaL-like"/>
</dbReference>
<feature type="transmembrane region" description="Helical" evidence="5">
    <location>
        <begin position="216"/>
        <end position="235"/>
    </location>
</feature>
<reference evidence="7" key="2">
    <citation type="submission" date="2024-03" db="EMBL/GenBank/DDBJ databases">
        <authorList>
            <person name="Bromfield E.S.P."/>
            <person name="Cloutier S."/>
        </authorList>
    </citation>
    <scope>NUCLEOTIDE SEQUENCE</scope>
    <source>
        <strain evidence="7">5S5</strain>
    </source>
</reference>
<dbReference type="PANTHER" id="PTHR37422:SF13">
    <property type="entry name" value="LIPOPOLYSACCHARIDE BIOSYNTHESIS PROTEIN PA4999-RELATED"/>
    <property type="match status" value="1"/>
</dbReference>
<sequence>MATATVAALPWSTTGFEILLLIWLLSIFGLSSTSSFSTLFQCVVHPFCLFPILIFVLAIVGMLWSEAAWPSMLYTIKSTVKFLALPLIAYHFVQSRRPTWVLIAFLASCSLLMTLSWIMFFDPAIRFSAAKNDGVPVKNYIDQSQEFALCMIAVAPLAMDLFKRRRLAIVVGLVALMGAFFANMMFVVSARTALVYMPAMLGLFAFRFLNRRQSMALLFAVLATAAAVWATSPFLRTRISDISREYQLSLHNIPKSTGQRLYYWQKSLTFFSEAPIVGHGTGSTEALFAEDAIGKTGLAAEVTRNPHNQTLNMAIQWGVLGIAVLYATWICHLLFFRGGGFMNWLGLLVVTQNILSSLLNSHLFDFQEGWIYVVGVGIAGGALIKACRDGPGQATVSFSS</sequence>
<proteinExistence type="predicted"/>
<evidence type="ECO:0000256" key="5">
    <source>
        <dbReference type="SAM" id="Phobius"/>
    </source>
</evidence>
<keyword evidence="7" id="KW-0436">Ligase</keyword>
<feature type="transmembrane region" description="Helical" evidence="5">
    <location>
        <begin position="193"/>
        <end position="209"/>
    </location>
</feature>
<feature type="transmembrane region" description="Helical" evidence="5">
    <location>
        <begin position="20"/>
        <end position="40"/>
    </location>
</feature>
<keyword evidence="2 5" id="KW-0812">Transmembrane</keyword>
<protein>
    <submittedName>
        <fullName evidence="7">O-antigen ligase family protein</fullName>
    </submittedName>
</protein>
<accession>A0ABZ2NS97</accession>
<keyword evidence="3 5" id="KW-1133">Transmembrane helix</keyword>
<keyword evidence="4 5" id="KW-0472">Membrane</keyword>
<feature type="domain" description="O-antigen ligase-related" evidence="6">
    <location>
        <begin position="182"/>
        <end position="325"/>
    </location>
</feature>
<feature type="transmembrane region" description="Helical" evidence="5">
    <location>
        <begin position="47"/>
        <end position="65"/>
    </location>
</feature>
<gene>
    <name evidence="7" type="ORF">WDK88_28500</name>
</gene>
<feature type="transmembrane region" description="Helical" evidence="5">
    <location>
        <begin position="314"/>
        <end position="336"/>
    </location>
</feature>